<dbReference type="Gramene" id="PRQ43876">
    <property type="protein sequence ID" value="PRQ43876"/>
    <property type="gene ID" value="RchiOBHm_Chr3g0473081"/>
</dbReference>
<organism evidence="2 3">
    <name type="scientific">Rosa chinensis</name>
    <name type="common">China rose</name>
    <dbReference type="NCBI Taxonomy" id="74649"/>
    <lineage>
        <taxon>Eukaryota</taxon>
        <taxon>Viridiplantae</taxon>
        <taxon>Streptophyta</taxon>
        <taxon>Embryophyta</taxon>
        <taxon>Tracheophyta</taxon>
        <taxon>Spermatophyta</taxon>
        <taxon>Magnoliopsida</taxon>
        <taxon>eudicotyledons</taxon>
        <taxon>Gunneridae</taxon>
        <taxon>Pentapetalae</taxon>
        <taxon>rosids</taxon>
        <taxon>fabids</taxon>
        <taxon>Rosales</taxon>
        <taxon>Rosaceae</taxon>
        <taxon>Rosoideae</taxon>
        <taxon>Rosoideae incertae sedis</taxon>
        <taxon>Rosa</taxon>
    </lineage>
</organism>
<keyword evidence="3" id="KW-1185">Reference proteome</keyword>
<gene>
    <name evidence="2" type="ORF">RchiOBHm_Chr3g0473081</name>
</gene>
<dbReference type="AlphaFoldDB" id="A0A2P6RBT5"/>
<name>A0A2P6RBT5_ROSCH</name>
<feature type="region of interest" description="Disordered" evidence="1">
    <location>
        <begin position="172"/>
        <end position="191"/>
    </location>
</feature>
<evidence type="ECO:0008006" key="4">
    <source>
        <dbReference type="Google" id="ProtNLM"/>
    </source>
</evidence>
<dbReference type="STRING" id="74649.A0A2P6RBT5"/>
<feature type="compositionally biased region" description="Basic and acidic residues" evidence="1">
    <location>
        <begin position="175"/>
        <end position="191"/>
    </location>
</feature>
<dbReference type="EMBL" id="PDCK01000041">
    <property type="protein sequence ID" value="PRQ43876.1"/>
    <property type="molecule type" value="Genomic_DNA"/>
</dbReference>
<evidence type="ECO:0000256" key="1">
    <source>
        <dbReference type="SAM" id="MobiDB-lite"/>
    </source>
</evidence>
<evidence type="ECO:0000313" key="3">
    <source>
        <dbReference type="Proteomes" id="UP000238479"/>
    </source>
</evidence>
<evidence type="ECO:0000313" key="2">
    <source>
        <dbReference type="EMBL" id="PRQ43876.1"/>
    </source>
</evidence>
<accession>A0A2P6RBT5</accession>
<protein>
    <recommendedName>
        <fullName evidence="4">Late embryogenesis abundant protein, LEA-14</fullName>
    </recommendedName>
</protein>
<sequence length="191" mass="21613">MFGKLCLFCCVIPLVLTAVTMLGTFLWLRKEMKKMDLGLEYTVSDGVLNTFSMTPNKTLDYDLALTITAENKLSANTKIKWEEFETTPVYEDVELGKVDLAPFEIIKVDKKELKPSYKGVKQMSGNVDASKVKNLKLVDIVLKLEAKIKVDTAFGFKVKNKFKYECKLKVPTKSGGEKFKSTKCERKKQSS</sequence>
<dbReference type="Proteomes" id="UP000238479">
    <property type="component" value="Chromosome 3"/>
</dbReference>
<proteinExistence type="predicted"/>
<reference evidence="2 3" key="1">
    <citation type="journal article" date="2018" name="Nat. Genet.">
        <title>The Rosa genome provides new insights in the design of modern roses.</title>
        <authorList>
            <person name="Bendahmane M."/>
        </authorList>
    </citation>
    <scope>NUCLEOTIDE SEQUENCE [LARGE SCALE GENOMIC DNA]</scope>
    <source>
        <strain evidence="3">cv. Old Blush</strain>
    </source>
</reference>
<comment type="caution">
    <text evidence="2">The sequence shown here is derived from an EMBL/GenBank/DDBJ whole genome shotgun (WGS) entry which is preliminary data.</text>
</comment>